<dbReference type="GO" id="GO:0006355">
    <property type="term" value="P:regulation of DNA-templated transcription"/>
    <property type="evidence" value="ECO:0007669"/>
    <property type="project" value="InterPro"/>
</dbReference>
<evidence type="ECO:0000313" key="2">
    <source>
        <dbReference type="EMBL" id="UEM17697.1"/>
    </source>
</evidence>
<feature type="domain" description="HTH crp-type" evidence="1">
    <location>
        <begin position="1"/>
        <end position="45"/>
    </location>
</feature>
<dbReference type="InterPro" id="IPR036390">
    <property type="entry name" value="WH_DNA-bd_sf"/>
</dbReference>
<dbReference type="Proteomes" id="UP000664702">
    <property type="component" value="Chromosome"/>
</dbReference>
<proteinExistence type="predicted"/>
<sequence length="67" mass="7629">MNLTQQFLAEMLGVRRTSVTEVARRVQSTGAIHYARGEISILDRQILERLSCECHTTLVEQPKSLSR</sequence>
<dbReference type="KEGG" id="bban:J4G43_040030"/>
<protein>
    <submittedName>
        <fullName evidence="2">Helix-turn-helix domain-containing protein</fullName>
    </submittedName>
</protein>
<dbReference type="InterPro" id="IPR012318">
    <property type="entry name" value="HTH_CRP"/>
</dbReference>
<dbReference type="Pfam" id="PF13545">
    <property type="entry name" value="HTH_Crp_2"/>
    <property type="match status" value="1"/>
</dbReference>
<evidence type="ECO:0000313" key="3">
    <source>
        <dbReference type="Proteomes" id="UP000664702"/>
    </source>
</evidence>
<dbReference type="SUPFAM" id="SSF46785">
    <property type="entry name" value="Winged helix' DNA-binding domain"/>
    <property type="match status" value="1"/>
</dbReference>
<dbReference type="PROSITE" id="PS51063">
    <property type="entry name" value="HTH_CRP_2"/>
    <property type="match status" value="1"/>
</dbReference>
<accession>A0A9X9YCQ3</accession>
<dbReference type="Gene3D" id="1.10.10.10">
    <property type="entry name" value="Winged helix-like DNA-binding domain superfamily/Winged helix DNA-binding domain"/>
    <property type="match status" value="1"/>
</dbReference>
<dbReference type="GO" id="GO:0003677">
    <property type="term" value="F:DNA binding"/>
    <property type="evidence" value="ECO:0007669"/>
    <property type="project" value="InterPro"/>
</dbReference>
<dbReference type="AlphaFoldDB" id="A0A9X9YCQ3"/>
<gene>
    <name evidence="2" type="ORF">J4G43_040030</name>
</gene>
<reference evidence="2 3" key="1">
    <citation type="journal article" date="2022" name="Int. J. Syst. Evol. Microbiol.">
        <title>Strains of Bradyrhizobium barranii sp. nov. associated with legumes native to Canada are symbionts of soybeans and belong to different subspecies (subsp. barranii subsp. nov. and subsp. apii subsp. nov.) and symbiovars (sv. glycinearum and sv. septentrionale).</title>
        <authorList>
            <person name="Bromfield E.S.P."/>
            <person name="Cloutier S."/>
            <person name="Wasai-Hara S."/>
            <person name="Minamisawa K."/>
        </authorList>
    </citation>
    <scope>NUCLEOTIDE SEQUENCE [LARGE SCALE GENOMIC DNA]</scope>
    <source>
        <strain evidence="2 3">144S4</strain>
    </source>
</reference>
<dbReference type="EMBL" id="CP086136">
    <property type="protein sequence ID" value="UEM17697.1"/>
    <property type="molecule type" value="Genomic_DNA"/>
</dbReference>
<dbReference type="InterPro" id="IPR036388">
    <property type="entry name" value="WH-like_DNA-bd_sf"/>
</dbReference>
<evidence type="ECO:0000259" key="1">
    <source>
        <dbReference type="PROSITE" id="PS51063"/>
    </source>
</evidence>
<organism evidence="2 3">
    <name type="scientific">Bradyrhizobium barranii subsp. barranii</name>
    <dbReference type="NCBI Taxonomy" id="2823807"/>
    <lineage>
        <taxon>Bacteria</taxon>
        <taxon>Pseudomonadati</taxon>
        <taxon>Pseudomonadota</taxon>
        <taxon>Alphaproteobacteria</taxon>
        <taxon>Hyphomicrobiales</taxon>
        <taxon>Nitrobacteraceae</taxon>
        <taxon>Bradyrhizobium</taxon>
        <taxon>Bradyrhizobium barranii</taxon>
    </lineage>
</organism>
<name>A0A9X9YCQ3_9BRAD</name>